<dbReference type="Proteomes" id="UP000271380">
    <property type="component" value="Chromosome"/>
</dbReference>
<evidence type="ECO:0000313" key="2">
    <source>
        <dbReference type="EMBL" id="AKE40440.1"/>
    </source>
</evidence>
<dbReference type="RefSeq" id="WP_046438507.1">
    <property type="nucleotide sequence ID" value="NZ_CP011312.1"/>
</dbReference>
<dbReference type="AlphaFoldDB" id="A0A0F6QZ01"/>
<dbReference type="GO" id="GO:0003677">
    <property type="term" value="F:DNA binding"/>
    <property type="evidence" value="ECO:0007669"/>
    <property type="project" value="UniProtKB-KW"/>
</dbReference>
<organism evidence="2 4">
    <name type="scientific">Corynebacterium kutscheri</name>
    <dbReference type="NCBI Taxonomy" id="35755"/>
    <lineage>
        <taxon>Bacteria</taxon>
        <taxon>Bacillati</taxon>
        <taxon>Actinomycetota</taxon>
        <taxon>Actinomycetes</taxon>
        <taxon>Mycobacteriales</taxon>
        <taxon>Corynebacteriaceae</taxon>
        <taxon>Corynebacterium</taxon>
    </lineage>
</organism>
<proteinExistence type="predicted"/>
<reference evidence="3 5" key="2">
    <citation type="submission" date="2018-12" db="EMBL/GenBank/DDBJ databases">
        <authorList>
            <consortium name="Pathogen Informatics"/>
        </authorList>
    </citation>
    <scope>NUCLEOTIDE SEQUENCE [LARGE SCALE GENOMIC DNA]</scope>
    <source>
        <strain evidence="3 5">NCTC949</strain>
    </source>
</reference>
<dbReference type="KEGG" id="cku:UL82_01040"/>
<dbReference type="HOGENOM" id="CLU_2492575_0_0_11"/>
<protein>
    <submittedName>
        <fullName evidence="3">DNA-binding protein</fullName>
    </submittedName>
</protein>
<keyword evidence="4" id="KW-1185">Reference proteome</keyword>
<dbReference type="EMBL" id="LR134377">
    <property type="protein sequence ID" value="VEH05206.1"/>
    <property type="molecule type" value="Genomic_DNA"/>
</dbReference>
<reference evidence="2 4" key="1">
    <citation type="journal article" date="2015" name="Genome Announc.">
        <title>Complete Genome Sequence of Corynebacterium kutscheri DSM 20755, a Corynebacterial Type Strain with Remarkably Low G+C Content of Chromosomal DNA.</title>
        <authorList>
            <person name="Ruckert C."/>
            <person name="Albersmeier A."/>
            <person name="Winkler A."/>
            <person name="Tauch A."/>
        </authorList>
    </citation>
    <scope>NUCLEOTIDE SEQUENCE [LARGE SCALE GENOMIC DNA]</scope>
    <source>
        <strain evidence="2 4">DSM 20755</strain>
    </source>
</reference>
<evidence type="ECO:0000256" key="1">
    <source>
        <dbReference type="SAM" id="MobiDB-lite"/>
    </source>
</evidence>
<name>A0A0F6QZ01_9CORY</name>
<sequence length="86" mass="9747">MAQKIDGARLLVERFPRFSGLEISIITYEPRSATPAPSPPTKAEEPDDALIEKSTLVPSRLQRKTYTPLEEKLHLGYLLWTPSKRV</sequence>
<keyword evidence="3" id="KW-0238">DNA-binding</keyword>
<evidence type="ECO:0000313" key="3">
    <source>
        <dbReference type="EMBL" id="VEH05206.1"/>
    </source>
</evidence>
<dbReference type="EMBL" id="CP011312">
    <property type="protein sequence ID" value="AKE40440.1"/>
    <property type="molecule type" value="Genomic_DNA"/>
</dbReference>
<dbReference type="Proteomes" id="UP000033457">
    <property type="component" value="Chromosome"/>
</dbReference>
<gene>
    <name evidence="3" type="ORF">NCTC949_00484</name>
    <name evidence="2" type="ORF">UL82_01040</name>
</gene>
<evidence type="ECO:0000313" key="4">
    <source>
        <dbReference type="Proteomes" id="UP000033457"/>
    </source>
</evidence>
<evidence type="ECO:0000313" key="5">
    <source>
        <dbReference type="Proteomes" id="UP000271380"/>
    </source>
</evidence>
<feature type="region of interest" description="Disordered" evidence="1">
    <location>
        <begin position="30"/>
        <end position="49"/>
    </location>
</feature>
<accession>A0A0F6QZ01</accession>